<dbReference type="OrthoDB" id="101228at2"/>
<dbReference type="EMBL" id="SHKW01000002">
    <property type="protein sequence ID" value="RZU35595.1"/>
    <property type="molecule type" value="Genomic_DNA"/>
</dbReference>
<dbReference type="Pfam" id="PF13620">
    <property type="entry name" value="CarboxypepD_reg"/>
    <property type="match status" value="1"/>
</dbReference>
<dbReference type="Pfam" id="PF25183">
    <property type="entry name" value="OMP_b-brl_4"/>
    <property type="match status" value="1"/>
</dbReference>
<dbReference type="Gene3D" id="2.60.40.1120">
    <property type="entry name" value="Carboxypeptidase-like, regulatory domain"/>
    <property type="match status" value="1"/>
</dbReference>
<keyword evidence="9" id="KW-0675">Receptor</keyword>
<keyword evidence="5" id="KW-0472">Membrane</keyword>
<dbReference type="InterPro" id="IPR013784">
    <property type="entry name" value="Carb-bd-like_fold"/>
</dbReference>
<evidence type="ECO:0000256" key="2">
    <source>
        <dbReference type="ARBA" id="ARBA00022448"/>
    </source>
</evidence>
<keyword evidence="3" id="KW-1134">Transmembrane beta strand</keyword>
<feature type="domain" description="TonB-dependent transporter Oar-like beta-barrel" evidence="8">
    <location>
        <begin position="514"/>
        <end position="713"/>
    </location>
</feature>
<dbReference type="PANTHER" id="PTHR30069:SF46">
    <property type="entry name" value="OAR PROTEIN"/>
    <property type="match status" value="1"/>
</dbReference>
<comment type="caution">
    <text evidence="9">The sequence shown here is derived from an EMBL/GenBank/DDBJ whole genome shotgun (WGS) entry which is preliminary data.</text>
</comment>
<keyword evidence="10" id="KW-1185">Reference proteome</keyword>
<comment type="subcellular location">
    <subcellularLocation>
        <location evidence="1">Cell outer membrane</location>
        <topology evidence="1">Multi-pass membrane protein</topology>
    </subcellularLocation>
</comment>
<evidence type="ECO:0000256" key="6">
    <source>
        <dbReference type="ARBA" id="ARBA00023237"/>
    </source>
</evidence>
<evidence type="ECO:0000313" key="10">
    <source>
        <dbReference type="Proteomes" id="UP000292958"/>
    </source>
</evidence>
<evidence type="ECO:0000256" key="1">
    <source>
        <dbReference type="ARBA" id="ARBA00004571"/>
    </source>
</evidence>
<feature type="chain" id="PRO_5020731886" evidence="7">
    <location>
        <begin position="22"/>
        <end position="816"/>
    </location>
</feature>
<evidence type="ECO:0000256" key="3">
    <source>
        <dbReference type="ARBA" id="ARBA00022452"/>
    </source>
</evidence>
<dbReference type="GO" id="GO:0009279">
    <property type="term" value="C:cell outer membrane"/>
    <property type="evidence" value="ECO:0007669"/>
    <property type="project" value="UniProtKB-SubCell"/>
</dbReference>
<dbReference type="InterPro" id="IPR057601">
    <property type="entry name" value="Oar-like_b-barrel"/>
</dbReference>
<keyword evidence="7" id="KW-0732">Signal</keyword>
<sequence>MKQKLAGTAVAIGLLAACVSAQSTGQATGTVDGVVFTVDANGGHAVIPTARISLDGPTHIEAESDGAGKFAFNAVPPGAYTINAQAPGLASNRTIAVTAESASEIALEMKVQAVVESTTVTASTNQIDTKESSGSSTIGESAVRNMPNLNERFDSLLPLIPGVVRGPNGLINMKGAQASQNGSLLNSADVTDPATGTSALNVPIDVVSSVHVLSTPYNPEYGKFTGAVSNVETRPGSFNKFRISAQNLLPRVRRVDGSIMGIAAATPRVTVSGPLVKDRIAFTQSFEYRYERNQVYSLPPLEAWTRSENFNSYTQMDANITKKQTATASFAIFPQKFDFYGLNTFTPQESTPNLHQRGYQAYLQHRYVTDSGNLLTSQVSFRKLDADLLPNSNAPYQLLVETTKGGFFNHQDRDTTRTEWAEIFRSHPRHYFGLHELSAGANFVHSSYDGRQEFLPVQIIGVANYPLKQIQFGPTSTFSIHQNETAWFIGDKWTVSDRLTFDLGLRFDRDSVTDSVNTAPRVGFVLSLTGDGKTMLKGGAGYFYDRVPLNVPAFRYLPTRTVTELNPAGEVVGSTKYSNVISNGLQNPRSEVWNLELNREVASNFLVRVGYQQRNTVYGYFVNPIVSGSTGSLSLSNHGRDIYKEFQVTALYRIHRSTLNTSYVHSRAHGDLNDFNQFFGNDPLAVIQPNQRGRLTFDAPNRFLAWGEIAAPWKLTIAPVLDIRSGFPYSTVNQYREFVGPRNELRFPRFVSTDLQVWRRVRLPIKETHARIGFGVFNVFNRDNYRDVQNDLDSSRFGQFFNGPSRTFHGKFVLEF</sequence>
<dbReference type="GO" id="GO:0030246">
    <property type="term" value="F:carbohydrate binding"/>
    <property type="evidence" value="ECO:0007669"/>
    <property type="project" value="InterPro"/>
</dbReference>
<reference evidence="9 10" key="1">
    <citation type="submission" date="2019-02" db="EMBL/GenBank/DDBJ databases">
        <title>Genomic Encyclopedia of Archaeal and Bacterial Type Strains, Phase II (KMG-II): from individual species to whole genera.</title>
        <authorList>
            <person name="Goeker M."/>
        </authorList>
    </citation>
    <scope>NUCLEOTIDE SEQUENCE [LARGE SCALE GENOMIC DNA]</scope>
    <source>
        <strain evidence="9 10">DSM 18101</strain>
    </source>
</reference>
<evidence type="ECO:0000259" key="8">
    <source>
        <dbReference type="Pfam" id="PF25183"/>
    </source>
</evidence>
<evidence type="ECO:0000313" key="9">
    <source>
        <dbReference type="EMBL" id="RZU35595.1"/>
    </source>
</evidence>
<dbReference type="InterPro" id="IPR036942">
    <property type="entry name" value="Beta-barrel_TonB_sf"/>
</dbReference>
<name>A0A4Q7YGT4_9BACT</name>
<protein>
    <submittedName>
        <fullName evidence="9">Outer membrane receptor protein involved in Fe transport</fullName>
    </submittedName>
</protein>
<dbReference type="Gene3D" id="2.40.170.20">
    <property type="entry name" value="TonB-dependent receptor, beta-barrel domain"/>
    <property type="match status" value="1"/>
</dbReference>
<keyword evidence="6" id="KW-0998">Cell outer membrane</keyword>
<dbReference type="PANTHER" id="PTHR30069">
    <property type="entry name" value="TONB-DEPENDENT OUTER MEMBRANE RECEPTOR"/>
    <property type="match status" value="1"/>
</dbReference>
<dbReference type="SUPFAM" id="SSF49452">
    <property type="entry name" value="Starch-binding domain-like"/>
    <property type="match status" value="1"/>
</dbReference>
<evidence type="ECO:0000256" key="4">
    <source>
        <dbReference type="ARBA" id="ARBA00022692"/>
    </source>
</evidence>
<evidence type="ECO:0000256" key="5">
    <source>
        <dbReference type="ARBA" id="ARBA00023136"/>
    </source>
</evidence>
<dbReference type="AlphaFoldDB" id="A0A4Q7YGT4"/>
<evidence type="ECO:0000256" key="7">
    <source>
        <dbReference type="SAM" id="SignalP"/>
    </source>
</evidence>
<dbReference type="Proteomes" id="UP000292958">
    <property type="component" value="Unassembled WGS sequence"/>
</dbReference>
<organism evidence="9 10">
    <name type="scientific">Edaphobacter modestus</name>
    <dbReference type="NCBI Taxonomy" id="388466"/>
    <lineage>
        <taxon>Bacteria</taxon>
        <taxon>Pseudomonadati</taxon>
        <taxon>Acidobacteriota</taxon>
        <taxon>Terriglobia</taxon>
        <taxon>Terriglobales</taxon>
        <taxon>Acidobacteriaceae</taxon>
        <taxon>Edaphobacter</taxon>
    </lineage>
</organism>
<gene>
    <name evidence="9" type="ORF">BDD14_5672</name>
</gene>
<dbReference type="RefSeq" id="WP_130423969.1">
    <property type="nucleotide sequence ID" value="NZ_SHKW01000002.1"/>
</dbReference>
<dbReference type="SUPFAM" id="SSF56935">
    <property type="entry name" value="Porins"/>
    <property type="match status" value="1"/>
</dbReference>
<dbReference type="GO" id="GO:0044718">
    <property type="term" value="P:siderophore transmembrane transport"/>
    <property type="evidence" value="ECO:0007669"/>
    <property type="project" value="TreeGrafter"/>
</dbReference>
<dbReference type="GO" id="GO:0015344">
    <property type="term" value="F:siderophore uptake transmembrane transporter activity"/>
    <property type="evidence" value="ECO:0007669"/>
    <property type="project" value="TreeGrafter"/>
</dbReference>
<feature type="signal peptide" evidence="7">
    <location>
        <begin position="1"/>
        <end position="21"/>
    </location>
</feature>
<accession>A0A4Q7YGT4</accession>
<dbReference type="PROSITE" id="PS51257">
    <property type="entry name" value="PROKAR_LIPOPROTEIN"/>
    <property type="match status" value="1"/>
</dbReference>
<proteinExistence type="predicted"/>
<keyword evidence="2" id="KW-0813">Transport</keyword>
<dbReference type="InterPro" id="IPR039426">
    <property type="entry name" value="TonB-dep_rcpt-like"/>
</dbReference>
<keyword evidence="4" id="KW-0812">Transmembrane</keyword>